<accession>A0LLC1</accession>
<sequence length="392" mass="44652">MECEAGFRVPGDRVKREISLIGPIKHIGLICPSLPPGMGKEGRPGTKPERAAVFLGQDGLSRAGDGVQWFTRRFHGKNIQEKNPLMSETEQNQTIIDSHPTEWDEADFRRNWSQFLQMLVGENENALPLKRIQYQVEQSPIYKEVLVRWSGLSGAERLGAWKRLLQAAEEVSREVLPACVQCGTCCRKGSPSLQLEDLELLQTGRIPWNQLVTLRRGEPVQSPFDRKPFFLLDERIKIRERADSQECVFFNADTCLCAIYADRPVQCRAQACWDPAPAQDLAKQPYLTRRDIFKNVDLLLEIIVEHDKRCSFRKLNDAFDRLIETKGETVGEVLEILSYEEHFRNFIGEKLKVPSGQVELVFGRSLTDLVPLFGFRVIEEPDGSRCLVPETA</sequence>
<name>A0LLC1_SYNFM</name>
<dbReference type="eggNOG" id="COG0727">
    <property type="taxonomic scope" value="Bacteria"/>
</dbReference>
<dbReference type="STRING" id="335543.Sfum_2545"/>
<dbReference type="Pfam" id="PF03692">
    <property type="entry name" value="CxxCxxCC"/>
    <property type="match status" value="1"/>
</dbReference>
<dbReference type="AlphaFoldDB" id="A0LLC1"/>
<evidence type="ECO:0008006" key="3">
    <source>
        <dbReference type="Google" id="ProtNLM"/>
    </source>
</evidence>
<dbReference type="OrthoDB" id="9780934at2"/>
<dbReference type="PANTHER" id="PTHR35866">
    <property type="entry name" value="PUTATIVE-RELATED"/>
    <property type="match status" value="1"/>
</dbReference>
<evidence type="ECO:0000313" key="1">
    <source>
        <dbReference type="EMBL" id="ABK18223.1"/>
    </source>
</evidence>
<dbReference type="EMBL" id="CP000478">
    <property type="protein sequence ID" value="ABK18223.1"/>
    <property type="molecule type" value="Genomic_DNA"/>
</dbReference>
<reference evidence="1 2" key="1">
    <citation type="submission" date="2006-10" db="EMBL/GenBank/DDBJ databases">
        <title>Complete sequence of Syntrophobacter fumaroxidans MPOB.</title>
        <authorList>
            <consortium name="US DOE Joint Genome Institute"/>
            <person name="Copeland A."/>
            <person name="Lucas S."/>
            <person name="Lapidus A."/>
            <person name="Barry K."/>
            <person name="Detter J.C."/>
            <person name="Glavina del Rio T."/>
            <person name="Hammon N."/>
            <person name="Israni S."/>
            <person name="Pitluck S."/>
            <person name="Goltsman E.G."/>
            <person name="Martinez M."/>
            <person name="Schmutz J."/>
            <person name="Larimer F."/>
            <person name="Land M."/>
            <person name="Hauser L."/>
            <person name="Kyrpides N."/>
            <person name="Kim E."/>
            <person name="Boone D.R."/>
            <person name="Brockman F."/>
            <person name="Culley D."/>
            <person name="Ferry J."/>
            <person name="Gunsalus R."/>
            <person name="McInerney M.J."/>
            <person name="Morrison M."/>
            <person name="Plugge C."/>
            <person name="Rohlin L."/>
            <person name="Scholten J."/>
            <person name="Sieber J."/>
            <person name="Stams A.J.M."/>
            <person name="Worm P."/>
            <person name="Henstra A.M."/>
            <person name="Richardson P."/>
        </authorList>
    </citation>
    <scope>NUCLEOTIDE SEQUENCE [LARGE SCALE GENOMIC DNA]</scope>
    <source>
        <strain evidence="2">DSM 10017 / MPOB</strain>
    </source>
</reference>
<dbReference type="KEGG" id="sfu:Sfum_2545"/>
<dbReference type="Proteomes" id="UP000001784">
    <property type="component" value="Chromosome"/>
</dbReference>
<dbReference type="InterPro" id="IPR005358">
    <property type="entry name" value="Puta_zinc/iron-chelating_dom"/>
</dbReference>
<keyword evidence="2" id="KW-1185">Reference proteome</keyword>
<evidence type="ECO:0000313" key="2">
    <source>
        <dbReference type="Proteomes" id="UP000001784"/>
    </source>
</evidence>
<dbReference type="PANTHER" id="PTHR35866:SF1">
    <property type="entry name" value="YKGJ FAMILY CYSTEINE CLUSTER PROTEIN"/>
    <property type="match status" value="1"/>
</dbReference>
<proteinExistence type="predicted"/>
<organism evidence="1 2">
    <name type="scientific">Syntrophobacter fumaroxidans (strain DSM 10017 / MPOB)</name>
    <dbReference type="NCBI Taxonomy" id="335543"/>
    <lineage>
        <taxon>Bacteria</taxon>
        <taxon>Pseudomonadati</taxon>
        <taxon>Thermodesulfobacteriota</taxon>
        <taxon>Syntrophobacteria</taxon>
        <taxon>Syntrophobacterales</taxon>
        <taxon>Syntrophobacteraceae</taxon>
        <taxon>Syntrophobacter</taxon>
    </lineage>
</organism>
<dbReference type="HOGENOM" id="CLU_703841_0_0_7"/>
<protein>
    <recommendedName>
        <fullName evidence="3">YkgJ family cysteine cluster protein</fullName>
    </recommendedName>
</protein>
<dbReference type="InParanoid" id="A0LLC1"/>
<gene>
    <name evidence="1" type="ordered locus">Sfum_2545</name>
</gene>